<evidence type="ECO:0000256" key="2">
    <source>
        <dbReference type="ARBA" id="ARBA00023125"/>
    </source>
</evidence>
<evidence type="ECO:0000313" key="6">
    <source>
        <dbReference type="Proteomes" id="UP000199516"/>
    </source>
</evidence>
<protein>
    <submittedName>
        <fullName evidence="5">DNA-binding transcriptional regulator, MarR family</fullName>
    </submittedName>
</protein>
<dbReference type="SMART" id="SM00347">
    <property type="entry name" value="HTH_MARR"/>
    <property type="match status" value="1"/>
</dbReference>
<dbReference type="InterPro" id="IPR036388">
    <property type="entry name" value="WH-like_DNA-bd_sf"/>
</dbReference>
<dbReference type="STRING" id="930128.SAMN05192532_103324"/>
<keyword evidence="6" id="KW-1185">Reference proteome</keyword>
<dbReference type="Gene3D" id="1.10.10.10">
    <property type="entry name" value="Winged helix-like DNA-binding domain superfamily/Winged helix DNA-binding domain"/>
    <property type="match status" value="1"/>
</dbReference>
<accession>A0A1I2D0V3</accession>
<dbReference type="Pfam" id="PF13463">
    <property type="entry name" value="HTH_27"/>
    <property type="match status" value="1"/>
</dbReference>
<name>A0A1I2D0V3_9BACI</name>
<organism evidence="5 6">
    <name type="scientific">Alteribacillus iranensis</name>
    <dbReference type="NCBI Taxonomy" id="930128"/>
    <lineage>
        <taxon>Bacteria</taxon>
        <taxon>Bacillati</taxon>
        <taxon>Bacillota</taxon>
        <taxon>Bacilli</taxon>
        <taxon>Bacillales</taxon>
        <taxon>Bacillaceae</taxon>
        <taxon>Alteribacillus</taxon>
    </lineage>
</organism>
<sequence length="153" mass="17813">MDSRSEIHEMDLIDMLSERHHMLRRITESSWNDNSDIYISSSEWYILARIYNKQPSISSITKSVNISRQAIHKFIKKLADKELVEVHNAAHNKKEKCVQLTALGNACYEKNEALKAQLENKLAEKIGEEQFNTLKEILQLDWNIEQEEAQANN</sequence>
<dbReference type="PROSITE" id="PS01117">
    <property type="entry name" value="HTH_MARR_1"/>
    <property type="match status" value="1"/>
</dbReference>
<dbReference type="PANTHER" id="PTHR42756">
    <property type="entry name" value="TRANSCRIPTIONAL REGULATOR, MARR"/>
    <property type="match status" value="1"/>
</dbReference>
<dbReference type="SUPFAM" id="SSF46785">
    <property type="entry name" value="Winged helix' DNA-binding domain"/>
    <property type="match status" value="1"/>
</dbReference>
<evidence type="ECO:0000313" key="5">
    <source>
        <dbReference type="EMBL" id="SFE74115.1"/>
    </source>
</evidence>
<evidence type="ECO:0000256" key="1">
    <source>
        <dbReference type="ARBA" id="ARBA00023015"/>
    </source>
</evidence>
<keyword evidence="2 5" id="KW-0238">DNA-binding</keyword>
<dbReference type="AlphaFoldDB" id="A0A1I2D0V3"/>
<dbReference type="EMBL" id="FONT01000003">
    <property type="protein sequence ID" value="SFE74115.1"/>
    <property type="molecule type" value="Genomic_DNA"/>
</dbReference>
<dbReference type="InterPro" id="IPR023187">
    <property type="entry name" value="Tscrpt_reg_MarR-type_CS"/>
</dbReference>
<evidence type="ECO:0000256" key="3">
    <source>
        <dbReference type="ARBA" id="ARBA00023163"/>
    </source>
</evidence>
<dbReference type="InterPro" id="IPR000835">
    <property type="entry name" value="HTH_MarR-typ"/>
</dbReference>
<dbReference type="Proteomes" id="UP000199516">
    <property type="component" value="Unassembled WGS sequence"/>
</dbReference>
<keyword evidence="3" id="KW-0804">Transcription</keyword>
<dbReference type="GO" id="GO:0003677">
    <property type="term" value="F:DNA binding"/>
    <property type="evidence" value="ECO:0007669"/>
    <property type="project" value="UniProtKB-KW"/>
</dbReference>
<keyword evidence="1" id="KW-0805">Transcription regulation</keyword>
<reference evidence="5 6" key="1">
    <citation type="submission" date="2016-10" db="EMBL/GenBank/DDBJ databases">
        <authorList>
            <person name="de Groot N.N."/>
        </authorList>
    </citation>
    <scope>NUCLEOTIDE SEQUENCE [LARGE SCALE GENOMIC DNA]</scope>
    <source>
        <strain evidence="5 6">DSM 23995</strain>
    </source>
</reference>
<gene>
    <name evidence="5" type="ORF">SAMN05192532_103324</name>
</gene>
<feature type="domain" description="HTH marR-type" evidence="4">
    <location>
        <begin position="32"/>
        <end position="131"/>
    </location>
</feature>
<proteinExistence type="predicted"/>
<dbReference type="InterPro" id="IPR036390">
    <property type="entry name" value="WH_DNA-bd_sf"/>
</dbReference>
<dbReference type="PANTHER" id="PTHR42756:SF1">
    <property type="entry name" value="TRANSCRIPTIONAL REPRESSOR OF EMRAB OPERON"/>
    <property type="match status" value="1"/>
</dbReference>
<dbReference type="GO" id="GO:0003700">
    <property type="term" value="F:DNA-binding transcription factor activity"/>
    <property type="evidence" value="ECO:0007669"/>
    <property type="project" value="InterPro"/>
</dbReference>
<evidence type="ECO:0000259" key="4">
    <source>
        <dbReference type="SMART" id="SM00347"/>
    </source>
</evidence>